<sequence>MKESDLITCPYCGCELVHQAATYYCDFCVMQMGTDQIQHNHERLAVRVRDFVPGDYVEKTTPELMILSTYELLCLLKQVRAERTAMYQLMNTFYKARKHQNSDNYRKEEAYSGQEYERITRKMFVLENLIRMRLGYVPSRITEQHLNRYLENIRKDKLKPMFIRKERRAGIPDRSANA</sequence>
<comment type="caution">
    <text evidence="1">The sequence shown here is derived from an EMBL/GenBank/DDBJ whole genome shotgun (WGS) entry which is preliminary data.</text>
</comment>
<proteinExistence type="predicted"/>
<dbReference type="RefSeq" id="WP_354194243.1">
    <property type="nucleotide sequence ID" value="NZ_JBEPLW010000001.1"/>
</dbReference>
<evidence type="ECO:0000313" key="1">
    <source>
        <dbReference type="EMBL" id="MET3574233.1"/>
    </source>
</evidence>
<dbReference type="Proteomes" id="UP001549099">
    <property type="component" value="Unassembled WGS sequence"/>
</dbReference>
<name>A0ABV2G7H2_9BACL</name>
<dbReference type="EMBL" id="JBEPLW010000001">
    <property type="protein sequence ID" value="MET3574233.1"/>
    <property type="molecule type" value="Genomic_DNA"/>
</dbReference>
<evidence type="ECO:0000313" key="2">
    <source>
        <dbReference type="Proteomes" id="UP001549099"/>
    </source>
</evidence>
<accession>A0ABV2G7H2</accession>
<organism evidence="1 2">
    <name type="scientific">Bhargavaea ullalensis</name>
    <dbReference type="NCBI Taxonomy" id="1265685"/>
    <lineage>
        <taxon>Bacteria</taxon>
        <taxon>Bacillati</taxon>
        <taxon>Bacillota</taxon>
        <taxon>Bacilli</taxon>
        <taxon>Bacillales</taxon>
        <taxon>Caryophanaceae</taxon>
        <taxon>Bhargavaea</taxon>
    </lineage>
</organism>
<gene>
    <name evidence="1" type="ORF">ABID49_000109</name>
</gene>
<keyword evidence="2" id="KW-1185">Reference proteome</keyword>
<protein>
    <submittedName>
        <fullName evidence="1">Uncharacterized protein</fullName>
    </submittedName>
</protein>
<reference evidence="1 2" key="1">
    <citation type="submission" date="2024-06" db="EMBL/GenBank/DDBJ databases">
        <title>Genomic Encyclopedia of Type Strains, Phase IV (KMG-IV): sequencing the most valuable type-strain genomes for metagenomic binning, comparative biology and taxonomic classification.</title>
        <authorList>
            <person name="Goeker M."/>
        </authorList>
    </citation>
    <scope>NUCLEOTIDE SEQUENCE [LARGE SCALE GENOMIC DNA]</scope>
    <source>
        <strain evidence="1 2">DSM 26128</strain>
    </source>
</reference>